<organism evidence="1 2">
    <name type="scientific">Agrococcus pavilionensis RW1</name>
    <dbReference type="NCBI Taxonomy" id="1330458"/>
    <lineage>
        <taxon>Bacteria</taxon>
        <taxon>Bacillati</taxon>
        <taxon>Actinomycetota</taxon>
        <taxon>Actinomycetes</taxon>
        <taxon>Micrococcales</taxon>
        <taxon>Microbacteriaceae</taxon>
        <taxon>Agrococcus</taxon>
    </lineage>
</organism>
<sequence>MNGRQRRTPSDARVAVVVRVVGGCRGSSRGATVAGGMRGVSTEAASVAIP</sequence>
<proteinExistence type="predicted"/>
<evidence type="ECO:0000313" key="2">
    <source>
        <dbReference type="Proteomes" id="UP000016462"/>
    </source>
</evidence>
<evidence type="ECO:0000313" key="1">
    <source>
        <dbReference type="EMBL" id="ERG65384.1"/>
    </source>
</evidence>
<name>U1LS75_9MICO</name>
<reference evidence="1 2" key="1">
    <citation type="journal article" date="2013" name="Genome Announc.">
        <title>First draft genome sequence from a member of the genus agrococcus, isolated from modern microbialites.</title>
        <authorList>
            <person name="White R.A.III."/>
            <person name="Grassa C.J."/>
            <person name="Suttle C.A."/>
        </authorList>
    </citation>
    <scope>NUCLEOTIDE SEQUENCE [LARGE SCALE GENOMIC DNA]</scope>
    <source>
        <strain evidence="1 2">RW1</strain>
    </source>
</reference>
<accession>U1LS75</accession>
<dbReference type="AlphaFoldDB" id="U1LS75"/>
<comment type="caution">
    <text evidence="1">The sequence shown here is derived from an EMBL/GenBank/DDBJ whole genome shotgun (WGS) entry which is preliminary data.</text>
</comment>
<keyword evidence="2" id="KW-1185">Reference proteome</keyword>
<protein>
    <submittedName>
        <fullName evidence="1">Uncharacterized protein</fullName>
    </submittedName>
</protein>
<gene>
    <name evidence="1" type="ORF">L332_13165</name>
</gene>
<dbReference type="Proteomes" id="UP000016462">
    <property type="component" value="Unassembled WGS sequence"/>
</dbReference>
<dbReference type="EMBL" id="ASHR01000004">
    <property type="protein sequence ID" value="ERG65384.1"/>
    <property type="molecule type" value="Genomic_DNA"/>
</dbReference>